<organism evidence="9 10">
    <name type="scientific">Paeniglutamicibacter gangotriensis</name>
    <dbReference type="NCBI Taxonomy" id="254787"/>
    <lineage>
        <taxon>Bacteria</taxon>
        <taxon>Bacillati</taxon>
        <taxon>Actinomycetota</taxon>
        <taxon>Actinomycetes</taxon>
        <taxon>Micrococcales</taxon>
        <taxon>Micrococcaceae</taxon>
        <taxon>Paeniglutamicibacter</taxon>
    </lineage>
</organism>
<dbReference type="SUPFAM" id="SSF103473">
    <property type="entry name" value="MFS general substrate transporter"/>
    <property type="match status" value="1"/>
</dbReference>
<proteinExistence type="predicted"/>
<dbReference type="GO" id="GO:0005886">
    <property type="term" value="C:plasma membrane"/>
    <property type="evidence" value="ECO:0007669"/>
    <property type="project" value="UniProtKB-SubCell"/>
</dbReference>
<evidence type="ECO:0000313" key="9">
    <source>
        <dbReference type="EMBL" id="KAA0978842.1"/>
    </source>
</evidence>
<sequence>MSTTHDRTTAQRATQRRVAFATVIGTTIEWYDFFVYATAAGLIFAELFFKPAGAQIGLLLAFASVGISFLFRPLGAFLAGHYGDKIGRRAMLVITLIMMGAATTLIGVLPTYATAGVIAPIMLLILRILQGISAGGEWGGAVLMAVEHAPKDRRGRAGAFPQLGVPLGMLLASGVMALMTGVISPGEQFIEWGWRVPFLLSIVLIVVGFLVRRSVEESPIFEEIAAKKQQTKVPIVELFRKHWLLVILAALVFAGNNAAGYMTTGGFIQAYTTDPDGPIGFERTDVLIAIAFAAAMWLIFTLLSGYLADKIGRKRTYQIGFTAQALVLFPLFWMINTASLPMLYLAFALFAVGLGLSYGPQAALYSELFPASVRFSGVSISYALGAIIGGAFAPMIATALVQATGSTTSVSIYLVIMTLISLTAVSLLRDRQGIDLSINNQAEQEIGATIFDKRKHVEEAPAVTVG</sequence>
<dbReference type="PANTHER" id="PTHR43045">
    <property type="entry name" value="SHIKIMATE TRANSPORTER"/>
    <property type="match status" value="1"/>
</dbReference>
<comment type="subcellular location">
    <subcellularLocation>
        <location evidence="1">Cell membrane</location>
        <topology evidence="1">Multi-pass membrane protein</topology>
    </subcellularLocation>
</comment>
<keyword evidence="2" id="KW-0813">Transport</keyword>
<feature type="transmembrane region" description="Helical" evidence="7">
    <location>
        <begin position="342"/>
        <end position="359"/>
    </location>
</feature>
<dbReference type="PANTHER" id="PTHR43045:SF1">
    <property type="entry name" value="SHIKIMATE TRANSPORTER"/>
    <property type="match status" value="1"/>
</dbReference>
<feature type="transmembrane region" description="Helical" evidence="7">
    <location>
        <begin position="380"/>
        <end position="404"/>
    </location>
</feature>
<evidence type="ECO:0000256" key="1">
    <source>
        <dbReference type="ARBA" id="ARBA00004651"/>
    </source>
</evidence>
<evidence type="ECO:0000256" key="7">
    <source>
        <dbReference type="SAM" id="Phobius"/>
    </source>
</evidence>
<dbReference type="RefSeq" id="WP_007270674.1">
    <property type="nucleotide sequence ID" value="NZ_JBITUG010000020.1"/>
</dbReference>
<reference evidence="9 10" key="1">
    <citation type="submission" date="2019-07" db="EMBL/GenBank/DDBJ databases">
        <title>Analysis of the biochemical properties, biological activity and biotechnological potential of siderophores and biosurfactants produced by Antarctic psychrotolerant bacteria.</title>
        <authorList>
            <person name="Styczynski M."/>
            <person name="Krucon T."/>
            <person name="Decewicz P."/>
            <person name="Dziewit L."/>
        </authorList>
    </citation>
    <scope>NUCLEOTIDE SEQUENCE [LARGE SCALE GENOMIC DNA]</scope>
    <source>
        <strain evidence="9 10">ANT_H27</strain>
    </source>
</reference>
<dbReference type="Proteomes" id="UP000323856">
    <property type="component" value="Unassembled WGS sequence"/>
</dbReference>
<evidence type="ECO:0000256" key="6">
    <source>
        <dbReference type="ARBA" id="ARBA00023136"/>
    </source>
</evidence>
<gene>
    <name evidence="9" type="ORF">FQ154_03510</name>
</gene>
<keyword evidence="4 7" id="KW-0812">Transmembrane</keyword>
<dbReference type="EMBL" id="VOBL01000003">
    <property type="protein sequence ID" value="KAA0978842.1"/>
    <property type="molecule type" value="Genomic_DNA"/>
</dbReference>
<evidence type="ECO:0000256" key="3">
    <source>
        <dbReference type="ARBA" id="ARBA00022475"/>
    </source>
</evidence>
<comment type="caution">
    <text evidence="9">The sequence shown here is derived from an EMBL/GenBank/DDBJ whole genome shotgun (WGS) entry which is preliminary data.</text>
</comment>
<protein>
    <submittedName>
        <fullName evidence="9">MHS family MFS transporter</fullName>
    </submittedName>
</protein>
<dbReference type="PROSITE" id="PS50850">
    <property type="entry name" value="MFS"/>
    <property type="match status" value="1"/>
</dbReference>
<evidence type="ECO:0000259" key="8">
    <source>
        <dbReference type="PROSITE" id="PS50850"/>
    </source>
</evidence>
<dbReference type="CDD" id="cd17369">
    <property type="entry name" value="MFS_ShiA_like"/>
    <property type="match status" value="1"/>
</dbReference>
<feature type="transmembrane region" description="Helical" evidence="7">
    <location>
        <begin position="90"/>
        <end position="112"/>
    </location>
</feature>
<dbReference type="AlphaFoldDB" id="A0A5B0EK84"/>
<evidence type="ECO:0000256" key="5">
    <source>
        <dbReference type="ARBA" id="ARBA00022989"/>
    </source>
</evidence>
<accession>A0A5B0EK84</accession>
<name>A0A5B0EK84_9MICC</name>
<feature type="domain" description="Major facilitator superfamily (MFS) profile" evidence="8">
    <location>
        <begin position="18"/>
        <end position="433"/>
    </location>
</feature>
<dbReference type="OrthoDB" id="8953821at2"/>
<feature type="transmembrane region" description="Helical" evidence="7">
    <location>
        <begin position="118"/>
        <end position="146"/>
    </location>
</feature>
<dbReference type="InterPro" id="IPR020846">
    <property type="entry name" value="MFS_dom"/>
</dbReference>
<feature type="transmembrane region" description="Helical" evidence="7">
    <location>
        <begin position="410"/>
        <end position="428"/>
    </location>
</feature>
<evidence type="ECO:0000313" key="10">
    <source>
        <dbReference type="Proteomes" id="UP000323856"/>
    </source>
</evidence>
<dbReference type="PROSITE" id="PS00216">
    <property type="entry name" value="SUGAR_TRANSPORT_1"/>
    <property type="match status" value="1"/>
</dbReference>
<feature type="transmembrane region" description="Helical" evidence="7">
    <location>
        <begin position="243"/>
        <end position="268"/>
    </location>
</feature>
<feature type="transmembrane region" description="Helical" evidence="7">
    <location>
        <begin position="288"/>
        <end position="307"/>
    </location>
</feature>
<feature type="transmembrane region" description="Helical" evidence="7">
    <location>
        <begin position="319"/>
        <end position="336"/>
    </location>
</feature>
<dbReference type="InterPro" id="IPR011701">
    <property type="entry name" value="MFS"/>
</dbReference>
<feature type="transmembrane region" description="Helical" evidence="7">
    <location>
        <begin position="56"/>
        <end position="78"/>
    </location>
</feature>
<keyword evidence="6 7" id="KW-0472">Membrane</keyword>
<keyword evidence="5 7" id="KW-1133">Transmembrane helix</keyword>
<evidence type="ECO:0000256" key="4">
    <source>
        <dbReference type="ARBA" id="ARBA00022692"/>
    </source>
</evidence>
<feature type="transmembrane region" description="Helical" evidence="7">
    <location>
        <begin position="20"/>
        <end position="44"/>
    </location>
</feature>
<feature type="transmembrane region" description="Helical" evidence="7">
    <location>
        <begin position="167"/>
        <end position="186"/>
    </location>
</feature>
<keyword evidence="3" id="KW-1003">Cell membrane</keyword>
<dbReference type="GO" id="GO:0022857">
    <property type="term" value="F:transmembrane transporter activity"/>
    <property type="evidence" value="ECO:0007669"/>
    <property type="project" value="InterPro"/>
</dbReference>
<dbReference type="InterPro" id="IPR005829">
    <property type="entry name" value="Sugar_transporter_CS"/>
</dbReference>
<dbReference type="Gene3D" id="1.20.1250.20">
    <property type="entry name" value="MFS general substrate transporter like domains"/>
    <property type="match status" value="2"/>
</dbReference>
<dbReference type="Pfam" id="PF07690">
    <property type="entry name" value="MFS_1"/>
    <property type="match status" value="1"/>
</dbReference>
<dbReference type="InterPro" id="IPR036259">
    <property type="entry name" value="MFS_trans_sf"/>
</dbReference>
<evidence type="ECO:0000256" key="2">
    <source>
        <dbReference type="ARBA" id="ARBA00022448"/>
    </source>
</evidence>
<feature type="transmembrane region" description="Helical" evidence="7">
    <location>
        <begin position="192"/>
        <end position="211"/>
    </location>
</feature>